<protein>
    <submittedName>
        <fullName evidence="3">Uncharacterized protein</fullName>
    </submittedName>
</protein>
<dbReference type="Gene3D" id="3.40.720.10">
    <property type="entry name" value="Alkaline Phosphatase, subunit A"/>
    <property type="match status" value="1"/>
</dbReference>
<dbReference type="AlphaFoldDB" id="A0A815E294"/>
<dbReference type="EMBL" id="CAJOBE010004156">
    <property type="protein sequence ID" value="CAF3918885.1"/>
    <property type="molecule type" value="Genomic_DNA"/>
</dbReference>
<dbReference type="EMBL" id="CAJOAX010002521">
    <property type="protein sequence ID" value="CAF3802126.1"/>
    <property type="molecule type" value="Genomic_DNA"/>
</dbReference>
<dbReference type="GO" id="GO:0042578">
    <property type="term" value="F:phosphoric ester hydrolase activity"/>
    <property type="evidence" value="ECO:0007669"/>
    <property type="project" value="UniProtKB-ARBA"/>
</dbReference>
<comment type="caution">
    <text evidence="3">The sequence shown here is derived from an EMBL/GenBank/DDBJ whole genome shotgun (WGS) entry which is preliminary data.</text>
</comment>
<dbReference type="Proteomes" id="UP000663823">
    <property type="component" value="Unassembled WGS sequence"/>
</dbReference>
<dbReference type="InterPro" id="IPR007312">
    <property type="entry name" value="Phosphoesterase"/>
</dbReference>
<evidence type="ECO:0000313" key="4">
    <source>
        <dbReference type="EMBL" id="CAF3802126.1"/>
    </source>
</evidence>
<dbReference type="Proteomes" id="UP000663874">
    <property type="component" value="Unassembled WGS sequence"/>
</dbReference>
<accession>A0A815E294</accession>
<dbReference type="PANTHER" id="PTHR31956">
    <property type="entry name" value="NON-SPECIFIC PHOSPHOLIPASE C4-RELATED"/>
    <property type="match status" value="1"/>
</dbReference>
<organism evidence="3 6">
    <name type="scientific">Rotaria sordida</name>
    <dbReference type="NCBI Taxonomy" id="392033"/>
    <lineage>
        <taxon>Eukaryota</taxon>
        <taxon>Metazoa</taxon>
        <taxon>Spiralia</taxon>
        <taxon>Gnathifera</taxon>
        <taxon>Rotifera</taxon>
        <taxon>Eurotatoria</taxon>
        <taxon>Bdelloidea</taxon>
        <taxon>Philodinida</taxon>
        <taxon>Philodinidae</taxon>
        <taxon>Rotaria</taxon>
    </lineage>
</organism>
<gene>
    <name evidence="5" type="ORF">FNK824_LOCUS21505</name>
    <name evidence="4" type="ORF">OTI717_LOCUS18337</name>
    <name evidence="3" type="ORF">RFH988_LOCUS29967</name>
    <name evidence="2" type="ORF">SEV965_LOCUS6372</name>
</gene>
<evidence type="ECO:0000256" key="1">
    <source>
        <dbReference type="ARBA" id="ARBA00022801"/>
    </source>
</evidence>
<evidence type="ECO:0000313" key="5">
    <source>
        <dbReference type="EMBL" id="CAF3918885.1"/>
    </source>
</evidence>
<evidence type="ECO:0000313" key="3">
    <source>
        <dbReference type="EMBL" id="CAF1305693.1"/>
    </source>
</evidence>
<dbReference type="Proteomes" id="UP000663882">
    <property type="component" value="Unassembled WGS sequence"/>
</dbReference>
<dbReference type="PANTHER" id="PTHR31956:SF1">
    <property type="entry name" value="NON-SPECIFIC PHOSPHOLIPASE C1"/>
    <property type="match status" value="1"/>
</dbReference>
<evidence type="ECO:0000313" key="2">
    <source>
        <dbReference type="EMBL" id="CAF0915558.1"/>
    </source>
</evidence>
<dbReference type="EMBL" id="CAJNOO010002907">
    <property type="protein sequence ID" value="CAF1305693.1"/>
    <property type="molecule type" value="Genomic_DNA"/>
</dbReference>
<sequence length="338" mass="37646">MDSSPSTDQNFISNTWAYTYGKTIPKNKHPTASGQVVNPNIRKPCASTTSTVEHIIIIISENHSFDSIYGRYCQAATGSRPTCNIGPSCCEAASDSCNFSQNPNLNGARCYKANFASYYSTTIADLLNYCGVHWTFYAEGYDQNPNSTQCYPNYYDATDDPFTYFPSLINSSERYSKNFRDYTNLYSDIRAKKLPAVSYVKGLGIHSEHPAYGTITAGETISQDVINAIRASNTYRKNTVIFLVADESGGYYDHVSPPPNSTIDNQPYGPRMPFVAIGHQIKRNYVSHVQMEPSSLIKFIEWNWLNGPPGQLGTRDTVVNNIGDMFDHKKTGVKIPSN</sequence>
<reference evidence="3" key="1">
    <citation type="submission" date="2021-02" db="EMBL/GenBank/DDBJ databases">
        <authorList>
            <person name="Nowell W R."/>
        </authorList>
    </citation>
    <scope>NUCLEOTIDE SEQUENCE</scope>
</reference>
<dbReference type="OrthoDB" id="2130615at2759"/>
<dbReference type="EMBL" id="CAJNOU010000207">
    <property type="protein sequence ID" value="CAF0915558.1"/>
    <property type="molecule type" value="Genomic_DNA"/>
</dbReference>
<dbReference type="InterPro" id="IPR017850">
    <property type="entry name" value="Alkaline_phosphatase_core_sf"/>
</dbReference>
<keyword evidence="1" id="KW-0378">Hydrolase</keyword>
<dbReference type="Proteomes" id="UP000663889">
    <property type="component" value="Unassembled WGS sequence"/>
</dbReference>
<name>A0A815E294_9BILA</name>
<proteinExistence type="predicted"/>
<dbReference type="Pfam" id="PF04185">
    <property type="entry name" value="Phosphoesterase"/>
    <property type="match status" value="1"/>
</dbReference>
<evidence type="ECO:0000313" key="6">
    <source>
        <dbReference type="Proteomes" id="UP000663882"/>
    </source>
</evidence>